<protein>
    <submittedName>
        <fullName evidence="2">Uncharacterized protein</fullName>
    </submittedName>
</protein>
<sequence>MNFASHTASLATGYRELSHVLWKCTRRGPELAAGKERERIKVKFFFPIPPAQPAAEDKKKNARQDPSSKFYRIQKELKEKEVFQEPSSLHLSTSSSASISTRIAKTELDENLDESDKAELLLPQIIQKIYKIYNVSFNV</sequence>
<organism evidence="2 3">
    <name type="scientific">Caerostris darwini</name>
    <dbReference type="NCBI Taxonomy" id="1538125"/>
    <lineage>
        <taxon>Eukaryota</taxon>
        <taxon>Metazoa</taxon>
        <taxon>Ecdysozoa</taxon>
        <taxon>Arthropoda</taxon>
        <taxon>Chelicerata</taxon>
        <taxon>Arachnida</taxon>
        <taxon>Araneae</taxon>
        <taxon>Araneomorphae</taxon>
        <taxon>Entelegynae</taxon>
        <taxon>Araneoidea</taxon>
        <taxon>Araneidae</taxon>
        <taxon>Caerostris</taxon>
    </lineage>
</organism>
<dbReference type="EMBL" id="BPLQ01008199">
    <property type="protein sequence ID" value="GIY35832.1"/>
    <property type="molecule type" value="Genomic_DNA"/>
</dbReference>
<feature type="region of interest" description="Disordered" evidence="1">
    <location>
        <begin position="50"/>
        <end position="69"/>
    </location>
</feature>
<reference evidence="2 3" key="1">
    <citation type="submission" date="2021-06" db="EMBL/GenBank/DDBJ databases">
        <title>Caerostris darwini draft genome.</title>
        <authorList>
            <person name="Kono N."/>
            <person name="Arakawa K."/>
        </authorList>
    </citation>
    <scope>NUCLEOTIDE SEQUENCE [LARGE SCALE GENOMIC DNA]</scope>
</reference>
<evidence type="ECO:0000313" key="3">
    <source>
        <dbReference type="Proteomes" id="UP001054837"/>
    </source>
</evidence>
<accession>A0AAV4STE1</accession>
<proteinExistence type="predicted"/>
<keyword evidence="3" id="KW-1185">Reference proteome</keyword>
<name>A0AAV4STE1_9ARAC</name>
<dbReference type="AlphaFoldDB" id="A0AAV4STE1"/>
<gene>
    <name evidence="2" type="ORF">CDAR_404221</name>
</gene>
<evidence type="ECO:0000313" key="2">
    <source>
        <dbReference type="EMBL" id="GIY35832.1"/>
    </source>
</evidence>
<dbReference type="Proteomes" id="UP001054837">
    <property type="component" value="Unassembled WGS sequence"/>
</dbReference>
<evidence type="ECO:0000256" key="1">
    <source>
        <dbReference type="SAM" id="MobiDB-lite"/>
    </source>
</evidence>
<comment type="caution">
    <text evidence="2">The sequence shown here is derived from an EMBL/GenBank/DDBJ whole genome shotgun (WGS) entry which is preliminary data.</text>
</comment>